<evidence type="ECO:0000256" key="2">
    <source>
        <dbReference type="ARBA" id="ARBA00008664"/>
    </source>
</evidence>
<dbReference type="FunFam" id="3.30.870.10:FF:000011">
    <property type="entry name" value="Phospholipase"/>
    <property type="match status" value="1"/>
</dbReference>
<dbReference type="SUPFAM" id="SSF56024">
    <property type="entry name" value="Phospholipase D/nuclease"/>
    <property type="match status" value="2"/>
</dbReference>
<dbReference type="CDD" id="cd09141">
    <property type="entry name" value="PLDc_vPLD1_2_yPLD_like_2"/>
    <property type="match status" value="1"/>
</dbReference>
<keyword evidence="5 7" id="KW-0442">Lipid degradation</keyword>
<feature type="domain" description="PLD phosphodiesterase" evidence="10">
    <location>
        <begin position="740"/>
        <end position="767"/>
    </location>
</feature>
<dbReference type="PROSITE" id="PS50035">
    <property type="entry name" value="PLD"/>
    <property type="match status" value="2"/>
</dbReference>
<gene>
    <name evidence="11" type="ORF">BD626DRAFT_547753</name>
</gene>
<evidence type="ECO:0000256" key="4">
    <source>
        <dbReference type="ARBA" id="ARBA00022801"/>
    </source>
</evidence>
<evidence type="ECO:0000256" key="7">
    <source>
        <dbReference type="PIRNR" id="PIRNR009376"/>
    </source>
</evidence>
<dbReference type="GO" id="GO:0006654">
    <property type="term" value="P:phosphatidic acid biosynthetic process"/>
    <property type="evidence" value="ECO:0007669"/>
    <property type="project" value="InterPro"/>
</dbReference>
<dbReference type="PROSITE" id="PS50003">
    <property type="entry name" value="PH_DOMAIN"/>
    <property type="match status" value="1"/>
</dbReference>
<dbReference type="GO" id="GO:0004630">
    <property type="term" value="F:phospholipase D activity"/>
    <property type="evidence" value="ECO:0007669"/>
    <property type="project" value="UniProtKB-UniRule"/>
</dbReference>
<dbReference type="CDD" id="cd06093">
    <property type="entry name" value="PX_domain"/>
    <property type="match status" value="1"/>
</dbReference>
<dbReference type="InterPro" id="IPR036871">
    <property type="entry name" value="PX_dom_sf"/>
</dbReference>
<evidence type="ECO:0000256" key="1">
    <source>
        <dbReference type="ARBA" id="ARBA00000798"/>
    </source>
</evidence>
<dbReference type="EMBL" id="VDMD01000008">
    <property type="protein sequence ID" value="TRM63997.1"/>
    <property type="molecule type" value="Genomic_DNA"/>
</dbReference>
<dbReference type="PIRSF" id="PIRSF009376">
    <property type="entry name" value="Phospholipase_D_euk"/>
    <property type="match status" value="1"/>
</dbReference>
<dbReference type="GO" id="GO:0009395">
    <property type="term" value="P:phospholipid catabolic process"/>
    <property type="evidence" value="ECO:0007669"/>
    <property type="project" value="TreeGrafter"/>
</dbReference>
<dbReference type="InterPro" id="IPR016555">
    <property type="entry name" value="PLipase_D_euk"/>
</dbReference>
<feature type="compositionally biased region" description="Basic and acidic residues" evidence="8">
    <location>
        <begin position="909"/>
        <end position="921"/>
    </location>
</feature>
<evidence type="ECO:0000256" key="3">
    <source>
        <dbReference type="ARBA" id="ARBA00022737"/>
    </source>
</evidence>
<dbReference type="InterPro" id="IPR025202">
    <property type="entry name" value="PLD-like_dom"/>
</dbReference>
<dbReference type="Proteomes" id="UP000320762">
    <property type="component" value="Unassembled WGS sequence"/>
</dbReference>
<dbReference type="STRING" id="97359.A0A550CGR9"/>
<dbReference type="Gene3D" id="3.30.870.10">
    <property type="entry name" value="Endonuclease Chain A"/>
    <property type="match status" value="2"/>
</dbReference>
<reference evidence="11 12" key="1">
    <citation type="journal article" date="2019" name="New Phytol.">
        <title>Comparative genomics reveals unique wood-decay strategies and fruiting body development in the Schizophyllaceae.</title>
        <authorList>
            <person name="Almasi E."/>
            <person name="Sahu N."/>
            <person name="Krizsan K."/>
            <person name="Balint B."/>
            <person name="Kovacs G.M."/>
            <person name="Kiss B."/>
            <person name="Cseklye J."/>
            <person name="Drula E."/>
            <person name="Henrissat B."/>
            <person name="Nagy I."/>
            <person name="Chovatia M."/>
            <person name="Adam C."/>
            <person name="LaButti K."/>
            <person name="Lipzen A."/>
            <person name="Riley R."/>
            <person name="Grigoriev I.V."/>
            <person name="Nagy L.G."/>
        </authorList>
    </citation>
    <scope>NUCLEOTIDE SEQUENCE [LARGE SCALE GENOMIC DNA]</scope>
    <source>
        <strain evidence="11 12">NL-1724</strain>
    </source>
</reference>
<feature type="region of interest" description="Disordered" evidence="8">
    <location>
        <begin position="1140"/>
        <end position="1237"/>
    </location>
</feature>
<feature type="compositionally biased region" description="Polar residues" evidence="8">
    <location>
        <begin position="980"/>
        <end position="991"/>
    </location>
</feature>
<sequence length="1285" mass="145076">MTGGLSALMLALWFERNDKDQRRIPILFHRLRIRVSDSIHPLHGHKSVFRIECEYANGAARWVVYRQLRDFISLHGSYSISHIYNRDIEKLPEFPRTSLPYFKFLRKEGNEISQSDFARLQREALETYLIDLIRAVMFHPETNRLAGFLEISALSIALAQSGGAQYKAGYLQIESSSSRGGFGRKGASYREKKETRWCAVRESYLVALEEPGELNVWDVFMLDSDFVIERPKRYYRQGFNLLHPETASEHRPKASSEHVAMLDPSTNTNPLTAGPDDEHENFTEDNKIKWDPQHERKKKKEGEVSKHTFYIINSQMRLKLYAKNERQMLQWITALEKVAATSHYTGGNRFDSFAPIRLNVAAQWLVDGRDYFWNLSRAILMARETIYIHDWWISPELQMRRPNKERYRLDSLLQRKAREGVKIYIIVYQEVSNRTTPTDSNYAKQRLTSLHPNILVQRSPSHFQTGTFYWAHHEKLCVIDRAIAFMGGLDLCFGRWDTAQHVVVDDPNVDAEESTIWPGKDYSNPRVQDFHTLNKPEEDMYDRSKVPRMPWHDVAMQIVGQPARDLARHFVQRVMPFLLPPPEFKPGELTEMGLTGTCEMQICRSAGPWSMGTPNRIEQSIQNAYLKAIQLSEHFVYIENQFFITSCEDENRIGDALVHRIIRAHREGTPWKCCIMIPLLPGFTFPVDHSDGSAVKRTISRGPNSIYSRLRKEGIDPDDYITVFSLRNWGKLKGNILTTEEVYIHGKVCIVDDRLAIIGSANINERSQRGDRDSEIAAVIRDTDLMDGTMAGKPFKVGRFAHTLRVRLMREHVGVDVDSMEEDDLMTHDPVHKSYEQEPWDPEDEQMHGADKVTKPTKRTPGTNLAHTTMDGMQNMAHGTAEAAAHTARKAVRKMGLKQQVNLNDAPTTEERQTFTRDGEKVPGFASSVVPTLEEKVVMERLPEAEAALDGDRPNGDAQDKDDSLDDGSSTPKPADRTPVNGSAVNGTTADGSPDKATAEKGGPNVDDPGLRAEDGTLFGAPADASRSLGTDDQPPHGRSGVNDASEDEEAAPAARAAIRRHMAAKGASSKTWTMPTPRPKVDPEGFEDPVCDEFWKGVWLASAAHNTEIFRKVFHAIPDDMVTSWKQYKDFVVHHERMNKPLRDSDSPEPVGRAPSETADEGAPGKQGDTADPTVDESNVADDATGMSSPHVSTDGDQGTSSKDGSPNKDGSTHGASKEGAPRPRRPTRGAEPFERWERDEMERLLGELNGHLVFYPTRFLEAEDAANNFLFNADRLLPLPIYD</sequence>
<dbReference type="SMART" id="SM00233">
    <property type="entry name" value="PH"/>
    <property type="match status" value="1"/>
</dbReference>
<dbReference type="SMART" id="SM00155">
    <property type="entry name" value="PLDc"/>
    <property type="match status" value="2"/>
</dbReference>
<evidence type="ECO:0000256" key="5">
    <source>
        <dbReference type="ARBA" id="ARBA00022963"/>
    </source>
</evidence>
<keyword evidence="4 7" id="KW-0378">Hydrolase</keyword>
<evidence type="ECO:0000259" key="9">
    <source>
        <dbReference type="PROSITE" id="PS50003"/>
    </source>
</evidence>
<dbReference type="Gene3D" id="3.30.1520.10">
    <property type="entry name" value="Phox-like domain"/>
    <property type="match status" value="1"/>
</dbReference>
<feature type="region of interest" description="Disordered" evidence="8">
    <location>
        <begin position="897"/>
        <end position="928"/>
    </location>
</feature>
<dbReference type="SUPFAM" id="SSF50729">
    <property type="entry name" value="PH domain-like"/>
    <property type="match status" value="1"/>
</dbReference>
<feature type="compositionally biased region" description="Basic and acidic residues" evidence="8">
    <location>
        <begin position="946"/>
        <end position="962"/>
    </location>
</feature>
<keyword evidence="6" id="KW-0443">Lipid metabolism</keyword>
<organism evidence="11 12">
    <name type="scientific">Schizophyllum amplum</name>
    <dbReference type="NCBI Taxonomy" id="97359"/>
    <lineage>
        <taxon>Eukaryota</taxon>
        <taxon>Fungi</taxon>
        <taxon>Dikarya</taxon>
        <taxon>Basidiomycota</taxon>
        <taxon>Agaricomycotina</taxon>
        <taxon>Agaricomycetes</taxon>
        <taxon>Agaricomycetidae</taxon>
        <taxon>Agaricales</taxon>
        <taxon>Schizophyllaceae</taxon>
        <taxon>Schizophyllum</taxon>
    </lineage>
</organism>
<dbReference type="OrthoDB" id="14911at2759"/>
<dbReference type="InterPro" id="IPR015679">
    <property type="entry name" value="PLipase_D_fam"/>
</dbReference>
<dbReference type="CDD" id="cd09138">
    <property type="entry name" value="PLDc_vPLD1_2_yPLD_like_1"/>
    <property type="match status" value="1"/>
</dbReference>
<evidence type="ECO:0000313" key="12">
    <source>
        <dbReference type="Proteomes" id="UP000320762"/>
    </source>
</evidence>
<evidence type="ECO:0000256" key="6">
    <source>
        <dbReference type="ARBA" id="ARBA00023098"/>
    </source>
</evidence>
<feature type="compositionally biased region" description="Basic and acidic residues" evidence="8">
    <location>
        <begin position="845"/>
        <end position="854"/>
    </location>
</feature>
<comment type="similarity">
    <text evidence="2 7">Belongs to the phospholipase D family.</text>
</comment>
<comment type="catalytic activity">
    <reaction evidence="1 7">
        <text>a 1,2-diacyl-sn-glycero-3-phosphocholine + H2O = a 1,2-diacyl-sn-glycero-3-phosphate + choline + H(+)</text>
        <dbReference type="Rhea" id="RHEA:14445"/>
        <dbReference type="ChEBI" id="CHEBI:15354"/>
        <dbReference type="ChEBI" id="CHEBI:15377"/>
        <dbReference type="ChEBI" id="CHEBI:15378"/>
        <dbReference type="ChEBI" id="CHEBI:57643"/>
        <dbReference type="ChEBI" id="CHEBI:58608"/>
        <dbReference type="EC" id="3.1.4.4"/>
    </reaction>
</comment>
<dbReference type="PANTHER" id="PTHR18896">
    <property type="entry name" value="PHOSPHOLIPASE D"/>
    <property type="match status" value="1"/>
</dbReference>
<keyword evidence="3" id="KW-0677">Repeat</keyword>
<name>A0A550CGR9_9AGAR</name>
<feature type="region of interest" description="Disordered" evidence="8">
    <location>
        <begin position="835"/>
        <end position="863"/>
    </location>
</feature>
<dbReference type="GO" id="GO:0035556">
    <property type="term" value="P:intracellular signal transduction"/>
    <property type="evidence" value="ECO:0007669"/>
    <property type="project" value="InterPro"/>
</dbReference>
<protein>
    <recommendedName>
        <fullName evidence="7">Phospholipase</fullName>
        <ecNumber evidence="7">3.1.4.4</ecNumber>
    </recommendedName>
</protein>
<evidence type="ECO:0000259" key="10">
    <source>
        <dbReference type="PROSITE" id="PS50035"/>
    </source>
</evidence>
<dbReference type="InterPro" id="IPR001849">
    <property type="entry name" value="PH_domain"/>
</dbReference>
<feature type="domain" description="PLD phosphodiesterase" evidence="10">
    <location>
        <begin position="468"/>
        <end position="495"/>
    </location>
</feature>
<feature type="domain" description="PH" evidence="9">
    <location>
        <begin position="164"/>
        <end position="340"/>
    </location>
</feature>
<keyword evidence="12" id="KW-1185">Reference proteome</keyword>
<dbReference type="GO" id="GO:0035091">
    <property type="term" value="F:phosphatidylinositol binding"/>
    <property type="evidence" value="ECO:0007669"/>
    <property type="project" value="InterPro"/>
</dbReference>
<dbReference type="PANTHER" id="PTHR18896:SF76">
    <property type="entry name" value="PHOSPHOLIPASE"/>
    <property type="match status" value="1"/>
</dbReference>
<dbReference type="Pfam" id="PF13091">
    <property type="entry name" value="PLDc_2"/>
    <property type="match status" value="1"/>
</dbReference>
<feature type="region of interest" description="Disordered" evidence="8">
    <location>
        <begin position="946"/>
        <end position="1080"/>
    </location>
</feature>
<dbReference type="SUPFAM" id="SSF64268">
    <property type="entry name" value="PX domain"/>
    <property type="match status" value="1"/>
</dbReference>
<feature type="region of interest" description="Disordered" evidence="8">
    <location>
        <begin position="262"/>
        <end position="283"/>
    </location>
</feature>
<evidence type="ECO:0000256" key="8">
    <source>
        <dbReference type="SAM" id="MobiDB-lite"/>
    </source>
</evidence>
<accession>A0A550CGR9</accession>
<evidence type="ECO:0000313" key="11">
    <source>
        <dbReference type="EMBL" id="TRM63997.1"/>
    </source>
</evidence>
<comment type="caution">
    <text evidence="11">The sequence shown here is derived from an EMBL/GenBank/DDBJ whole genome shotgun (WGS) entry which is preliminary data.</text>
</comment>
<proteinExistence type="inferred from homology"/>
<dbReference type="InterPro" id="IPR001736">
    <property type="entry name" value="PLipase_D/transphosphatidylase"/>
</dbReference>
<feature type="compositionally biased region" description="Polar residues" evidence="8">
    <location>
        <begin position="1187"/>
        <end position="1206"/>
    </location>
</feature>
<dbReference type="EC" id="3.1.4.4" evidence="7"/>